<dbReference type="InterPro" id="IPR012863">
    <property type="entry name" value="DUF1636"/>
</dbReference>
<evidence type="ECO:0000313" key="1">
    <source>
        <dbReference type="EMBL" id="SDC37809.1"/>
    </source>
</evidence>
<dbReference type="Pfam" id="PF07845">
    <property type="entry name" value="DUF1636"/>
    <property type="match status" value="1"/>
</dbReference>
<accession>A0A1G6L3B4</accession>
<evidence type="ECO:0000313" key="2">
    <source>
        <dbReference type="Proteomes" id="UP000199628"/>
    </source>
</evidence>
<gene>
    <name evidence="1" type="ORF">SAMN04488239_102134</name>
</gene>
<organism evidence="1 2">
    <name type="scientific">Ruegeria marina</name>
    <dbReference type="NCBI Taxonomy" id="639004"/>
    <lineage>
        <taxon>Bacteria</taxon>
        <taxon>Pseudomonadati</taxon>
        <taxon>Pseudomonadota</taxon>
        <taxon>Alphaproteobacteria</taxon>
        <taxon>Rhodobacterales</taxon>
        <taxon>Roseobacteraceae</taxon>
        <taxon>Ruegeria</taxon>
    </lineage>
</organism>
<name>A0A1G6L3B4_9RHOB</name>
<protein>
    <submittedName>
        <fullName evidence="1">Predicted metal-binding protein</fullName>
    </submittedName>
</protein>
<sequence>MTEIRLSLCSSCLGERDQGEELRAVSDALCRVGLTHLVDLSEHACFGACEAPVAMALQGAGRASYVFSGLDPVTDATDIAATCRAYLDSPLGWIEDARVCGRLRLCLRARLPAVTG</sequence>
<dbReference type="OrthoDB" id="8364077at2"/>
<dbReference type="RefSeq" id="WP_093028153.1">
    <property type="nucleotide sequence ID" value="NZ_FMZV01000002.1"/>
</dbReference>
<reference evidence="2" key="1">
    <citation type="submission" date="2016-10" db="EMBL/GenBank/DDBJ databases">
        <authorList>
            <person name="Varghese N."/>
            <person name="Submissions S."/>
        </authorList>
    </citation>
    <scope>NUCLEOTIDE SEQUENCE [LARGE SCALE GENOMIC DNA]</scope>
    <source>
        <strain evidence="2">CGMCC 1.9108</strain>
    </source>
</reference>
<proteinExistence type="predicted"/>
<dbReference type="Proteomes" id="UP000199628">
    <property type="component" value="Unassembled WGS sequence"/>
</dbReference>
<dbReference type="STRING" id="639004.SAMN04488239_102134"/>
<keyword evidence="2" id="KW-1185">Reference proteome</keyword>
<dbReference type="AlphaFoldDB" id="A0A1G6L3B4"/>
<dbReference type="EMBL" id="FMZV01000002">
    <property type="protein sequence ID" value="SDC37809.1"/>
    <property type="molecule type" value="Genomic_DNA"/>
</dbReference>